<dbReference type="EMBL" id="CM000137">
    <property type="protein sequence ID" value="EAY83501.1"/>
    <property type="molecule type" value="Genomic_DNA"/>
</dbReference>
<protein>
    <submittedName>
        <fullName evidence="2">Uncharacterized protein</fullName>
    </submittedName>
</protein>
<evidence type="ECO:0000313" key="2">
    <source>
        <dbReference type="EMBL" id="EAY83501.1"/>
    </source>
</evidence>
<feature type="region of interest" description="Disordered" evidence="1">
    <location>
        <begin position="71"/>
        <end position="147"/>
    </location>
</feature>
<reference evidence="2 3" key="1">
    <citation type="journal article" date="2005" name="PLoS Biol.">
        <title>The genomes of Oryza sativa: a history of duplications.</title>
        <authorList>
            <person name="Yu J."/>
            <person name="Wang J."/>
            <person name="Lin W."/>
            <person name="Li S."/>
            <person name="Li H."/>
            <person name="Zhou J."/>
            <person name="Ni P."/>
            <person name="Dong W."/>
            <person name="Hu S."/>
            <person name="Zeng C."/>
            <person name="Zhang J."/>
            <person name="Zhang Y."/>
            <person name="Li R."/>
            <person name="Xu Z."/>
            <person name="Li S."/>
            <person name="Li X."/>
            <person name="Zheng H."/>
            <person name="Cong L."/>
            <person name="Lin L."/>
            <person name="Yin J."/>
            <person name="Geng J."/>
            <person name="Li G."/>
            <person name="Shi J."/>
            <person name="Liu J."/>
            <person name="Lv H."/>
            <person name="Li J."/>
            <person name="Wang J."/>
            <person name="Deng Y."/>
            <person name="Ran L."/>
            <person name="Shi X."/>
            <person name="Wang X."/>
            <person name="Wu Q."/>
            <person name="Li C."/>
            <person name="Ren X."/>
            <person name="Wang J."/>
            <person name="Wang X."/>
            <person name="Li D."/>
            <person name="Liu D."/>
            <person name="Zhang X."/>
            <person name="Ji Z."/>
            <person name="Zhao W."/>
            <person name="Sun Y."/>
            <person name="Zhang Z."/>
            <person name="Bao J."/>
            <person name="Han Y."/>
            <person name="Dong L."/>
            <person name="Ji J."/>
            <person name="Chen P."/>
            <person name="Wu S."/>
            <person name="Liu J."/>
            <person name="Xiao Y."/>
            <person name="Bu D."/>
            <person name="Tan J."/>
            <person name="Yang L."/>
            <person name="Ye C."/>
            <person name="Zhang J."/>
            <person name="Xu J."/>
            <person name="Zhou Y."/>
            <person name="Yu Y."/>
            <person name="Zhang B."/>
            <person name="Zhuang S."/>
            <person name="Wei H."/>
            <person name="Liu B."/>
            <person name="Lei M."/>
            <person name="Yu H."/>
            <person name="Li Y."/>
            <person name="Xu H."/>
            <person name="Wei S."/>
            <person name="He X."/>
            <person name="Fang L."/>
            <person name="Zhang Z."/>
            <person name="Zhang Y."/>
            <person name="Huang X."/>
            <person name="Su Z."/>
            <person name="Tong W."/>
            <person name="Li J."/>
            <person name="Tong Z."/>
            <person name="Li S."/>
            <person name="Ye J."/>
            <person name="Wang L."/>
            <person name="Fang L."/>
            <person name="Lei T."/>
            <person name="Chen C."/>
            <person name="Chen H."/>
            <person name="Xu Z."/>
            <person name="Li H."/>
            <person name="Huang H."/>
            <person name="Zhang F."/>
            <person name="Xu H."/>
            <person name="Li N."/>
            <person name="Zhao C."/>
            <person name="Li S."/>
            <person name="Dong L."/>
            <person name="Huang Y."/>
            <person name="Li L."/>
            <person name="Xi Y."/>
            <person name="Qi Q."/>
            <person name="Li W."/>
            <person name="Zhang B."/>
            <person name="Hu W."/>
            <person name="Zhang Y."/>
            <person name="Tian X."/>
            <person name="Jiao Y."/>
            <person name="Liang X."/>
            <person name="Jin J."/>
            <person name="Gao L."/>
            <person name="Zheng W."/>
            <person name="Hao B."/>
            <person name="Liu S."/>
            <person name="Wang W."/>
            <person name="Yuan L."/>
            <person name="Cao M."/>
            <person name="McDermott J."/>
            <person name="Samudrala R."/>
            <person name="Wang J."/>
            <person name="Wong G.K."/>
            <person name="Yang H."/>
        </authorList>
    </citation>
    <scope>NUCLEOTIDE SEQUENCE [LARGE SCALE GENOMIC DNA]</scope>
    <source>
        <strain evidence="3">cv. 93-11</strain>
    </source>
</reference>
<gene>
    <name evidence="2" type="ORF">OsI_38714</name>
</gene>
<evidence type="ECO:0000256" key="1">
    <source>
        <dbReference type="SAM" id="MobiDB-lite"/>
    </source>
</evidence>
<dbReference type="Proteomes" id="UP000007015">
    <property type="component" value="Chromosome 12"/>
</dbReference>
<organism evidence="2 3">
    <name type="scientific">Oryza sativa subsp. indica</name>
    <name type="common">Rice</name>
    <dbReference type="NCBI Taxonomy" id="39946"/>
    <lineage>
        <taxon>Eukaryota</taxon>
        <taxon>Viridiplantae</taxon>
        <taxon>Streptophyta</taxon>
        <taxon>Embryophyta</taxon>
        <taxon>Tracheophyta</taxon>
        <taxon>Spermatophyta</taxon>
        <taxon>Magnoliopsida</taxon>
        <taxon>Liliopsida</taxon>
        <taxon>Poales</taxon>
        <taxon>Poaceae</taxon>
        <taxon>BOP clade</taxon>
        <taxon>Oryzoideae</taxon>
        <taxon>Oryzeae</taxon>
        <taxon>Oryzinae</taxon>
        <taxon>Oryza</taxon>
        <taxon>Oryza sativa</taxon>
    </lineage>
</organism>
<name>A2ZLL7_ORYSI</name>
<keyword evidence="3" id="KW-1185">Reference proteome</keyword>
<dbReference type="AlphaFoldDB" id="A2ZLL7"/>
<proteinExistence type="predicted"/>
<dbReference type="Gramene" id="BGIOSGA037587-TA">
    <property type="protein sequence ID" value="BGIOSGA037587-PA"/>
    <property type="gene ID" value="BGIOSGA037587"/>
</dbReference>
<dbReference type="HOGENOM" id="CLU_1771136_0_0_1"/>
<sequence length="147" mass="15993">MALMGPSLTSAALREWVCRQLPIQLLLFNSIEIKVYAMNRNKLEMSEYTIREKQGAGAAARGVDGDGALLSGGGGGGLAKRQEGGQRRCRKRGMRREYVHTCVRSPAGGNRTPAPLPVGRGSRGWGGGEERCRGARRSRMGRRCRHA</sequence>
<accession>A2ZLL7</accession>
<evidence type="ECO:0000313" key="3">
    <source>
        <dbReference type="Proteomes" id="UP000007015"/>
    </source>
</evidence>
<feature type="compositionally biased region" description="Basic residues" evidence="1">
    <location>
        <begin position="134"/>
        <end position="147"/>
    </location>
</feature>